<feature type="domain" description="Major facilitator superfamily (MFS) profile" evidence="7">
    <location>
        <begin position="30"/>
        <end position="497"/>
    </location>
</feature>
<evidence type="ECO:0000256" key="6">
    <source>
        <dbReference type="SAM" id="Phobius"/>
    </source>
</evidence>
<dbReference type="Gene3D" id="1.20.1720.10">
    <property type="entry name" value="Multidrug resistance protein D"/>
    <property type="match status" value="1"/>
</dbReference>
<sequence length="502" mass="53095">MTQARPPHTSTSEANTTEYPAGKDPARWRILLILLVAVFMSLISVSIVNVALPSIQAGLDASDSDVQWVLSGYALTFGVVLVAAGRAGDLVGRGGIFIIGVTVYTLASVMAGFAPSAEALNVARFVQGVGAGLLNPQGVGMIQQYFLGPERGRAFGYFGATVGVAVAIGPVFGGFLIQLGGADLGWRLTMLVNVPIGMLAIALAFMWFPRPLLSRVRDIRTGKKVGTWKALKSLDPIGALLLGLAVFMVLFPFVESTGSNYRWALLPLGALFTALWVAWERRHRARGNQPMVDLKIFRASSFRNGTIIATLWFMGATSIWVLVALYFQNGLGYSALIAGCVGIPSALLNSVSSTVAGRLVSKHGRKVVIGGMFIAIFGLISSIILIWATTQWDISEWWLVLTLSFAGAGQGSVISPNQTLSLASVPQEYAGSSGAVLQTGQRIGTAIGLAVVTAAAFATLRGTSAEWPHAIMVGFAMITTVCVISLAFGFLDLHQSKTKATA</sequence>
<organism evidence="8 9">
    <name type="scientific">Corynebacterium stationis</name>
    <dbReference type="NCBI Taxonomy" id="1705"/>
    <lineage>
        <taxon>Bacteria</taxon>
        <taxon>Bacillati</taxon>
        <taxon>Actinomycetota</taxon>
        <taxon>Actinomycetes</taxon>
        <taxon>Mycobacteriales</taxon>
        <taxon>Corynebacteriaceae</taxon>
        <taxon>Corynebacterium</taxon>
    </lineage>
</organism>
<name>A0A177IQY6_9CORY</name>
<feature type="transmembrane region" description="Helical" evidence="6">
    <location>
        <begin position="234"/>
        <end position="254"/>
    </location>
</feature>
<dbReference type="PRINTS" id="PR01036">
    <property type="entry name" value="TCRTETB"/>
</dbReference>
<evidence type="ECO:0000313" key="9">
    <source>
        <dbReference type="Proteomes" id="UP000076947"/>
    </source>
</evidence>
<evidence type="ECO:0000256" key="2">
    <source>
        <dbReference type="ARBA" id="ARBA00022692"/>
    </source>
</evidence>
<dbReference type="SUPFAM" id="SSF103473">
    <property type="entry name" value="MFS general substrate transporter"/>
    <property type="match status" value="1"/>
</dbReference>
<dbReference type="PROSITE" id="PS50850">
    <property type="entry name" value="MFS"/>
    <property type="match status" value="1"/>
</dbReference>
<feature type="transmembrane region" description="Helical" evidence="6">
    <location>
        <begin position="305"/>
        <end position="327"/>
    </location>
</feature>
<protein>
    <submittedName>
        <fullName evidence="8">MFS transporter permease</fullName>
    </submittedName>
</protein>
<comment type="subcellular location">
    <subcellularLocation>
        <location evidence="1">Cell membrane</location>
        <topology evidence="1">Multi-pass membrane protein</topology>
    </subcellularLocation>
</comment>
<reference evidence="9" key="1">
    <citation type="submission" date="2016-02" db="EMBL/GenBank/DDBJ databases">
        <authorList>
            <person name="Kaur G."/>
            <person name="Nair G.R."/>
            <person name="Mayilraj S."/>
        </authorList>
    </citation>
    <scope>NUCLEOTIDE SEQUENCE [LARGE SCALE GENOMIC DNA]</scope>
    <source>
        <strain evidence="9">GA-15</strain>
    </source>
</reference>
<dbReference type="PANTHER" id="PTHR42718">
    <property type="entry name" value="MAJOR FACILITATOR SUPERFAMILY MULTIDRUG TRANSPORTER MFSC"/>
    <property type="match status" value="1"/>
</dbReference>
<feature type="transmembrane region" description="Helical" evidence="6">
    <location>
        <begin position="154"/>
        <end position="178"/>
    </location>
</feature>
<keyword evidence="4 6" id="KW-0472">Membrane</keyword>
<dbReference type="Gene3D" id="1.20.1250.20">
    <property type="entry name" value="MFS general substrate transporter like domains"/>
    <property type="match status" value="1"/>
</dbReference>
<feature type="transmembrane region" description="Helical" evidence="6">
    <location>
        <begin position="333"/>
        <end position="355"/>
    </location>
</feature>
<dbReference type="OrthoDB" id="9781469at2"/>
<feature type="transmembrane region" description="Helical" evidence="6">
    <location>
        <begin position="66"/>
        <end position="84"/>
    </location>
</feature>
<dbReference type="CDD" id="cd17321">
    <property type="entry name" value="MFS_MMR_MDR_like"/>
    <property type="match status" value="1"/>
</dbReference>
<dbReference type="PANTHER" id="PTHR42718:SF39">
    <property type="entry name" value="ACTINORHODIN TRANSPORTER-RELATED"/>
    <property type="match status" value="1"/>
</dbReference>
<accession>A0A177IQY6</accession>
<keyword evidence="3 6" id="KW-1133">Transmembrane helix</keyword>
<dbReference type="InterPro" id="IPR020846">
    <property type="entry name" value="MFS_dom"/>
</dbReference>
<feature type="transmembrane region" description="Helical" evidence="6">
    <location>
        <begin position="260"/>
        <end position="279"/>
    </location>
</feature>
<keyword evidence="2 6" id="KW-0812">Transmembrane</keyword>
<evidence type="ECO:0000256" key="4">
    <source>
        <dbReference type="ARBA" id="ARBA00023136"/>
    </source>
</evidence>
<dbReference type="GO" id="GO:0005886">
    <property type="term" value="C:plasma membrane"/>
    <property type="evidence" value="ECO:0007669"/>
    <property type="project" value="UniProtKB-SubCell"/>
</dbReference>
<dbReference type="Pfam" id="PF07690">
    <property type="entry name" value="MFS_1"/>
    <property type="match status" value="1"/>
</dbReference>
<comment type="caution">
    <text evidence="8">The sequence shown here is derived from an EMBL/GenBank/DDBJ whole genome shotgun (WGS) entry which is preliminary data.</text>
</comment>
<dbReference type="InterPro" id="IPR036259">
    <property type="entry name" value="MFS_trans_sf"/>
</dbReference>
<feature type="compositionally biased region" description="Polar residues" evidence="5">
    <location>
        <begin position="1"/>
        <end position="18"/>
    </location>
</feature>
<feature type="transmembrane region" description="Helical" evidence="6">
    <location>
        <begin position="30"/>
        <end position="54"/>
    </location>
</feature>
<dbReference type="EMBL" id="LSTQ01000005">
    <property type="protein sequence ID" value="OAH31307.1"/>
    <property type="molecule type" value="Genomic_DNA"/>
</dbReference>
<evidence type="ECO:0000259" key="7">
    <source>
        <dbReference type="PROSITE" id="PS50850"/>
    </source>
</evidence>
<dbReference type="AlphaFoldDB" id="A0A177IQY6"/>
<evidence type="ECO:0000313" key="8">
    <source>
        <dbReference type="EMBL" id="OAH31307.1"/>
    </source>
</evidence>
<gene>
    <name evidence="8" type="ORF">AYJ05_10655</name>
</gene>
<evidence type="ECO:0000256" key="1">
    <source>
        <dbReference type="ARBA" id="ARBA00004651"/>
    </source>
</evidence>
<dbReference type="STRING" id="1705.CA21670_03880"/>
<feature type="transmembrane region" description="Helical" evidence="6">
    <location>
        <begin position="467"/>
        <end position="491"/>
    </location>
</feature>
<proteinExistence type="predicted"/>
<dbReference type="Proteomes" id="UP000076947">
    <property type="component" value="Unassembled WGS sequence"/>
</dbReference>
<feature type="region of interest" description="Disordered" evidence="5">
    <location>
        <begin position="1"/>
        <end position="20"/>
    </location>
</feature>
<feature type="transmembrane region" description="Helical" evidence="6">
    <location>
        <begin position="367"/>
        <end position="388"/>
    </location>
</feature>
<dbReference type="InterPro" id="IPR011701">
    <property type="entry name" value="MFS"/>
</dbReference>
<evidence type="ECO:0000256" key="3">
    <source>
        <dbReference type="ARBA" id="ARBA00022989"/>
    </source>
</evidence>
<keyword evidence="9" id="KW-1185">Reference proteome</keyword>
<feature type="transmembrane region" description="Helical" evidence="6">
    <location>
        <begin position="122"/>
        <end position="142"/>
    </location>
</feature>
<dbReference type="RefSeq" id="WP_066838088.1">
    <property type="nucleotide sequence ID" value="NZ_LSTQ01000005.1"/>
</dbReference>
<feature type="transmembrane region" description="Helical" evidence="6">
    <location>
        <begin position="96"/>
        <end position="116"/>
    </location>
</feature>
<evidence type="ECO:0000256" key="5">
    <source>
        <dbReference type="SAM" id="MobiDB-lite"/>
    </source>
</evidence>
<feature type="transmembrane region" description="Helical" evidence="6">
    <location>
        <begin position="190"/>
        <end position="213"/>
    </location>
</feature>
<dbReference type="GO" id="GO:0022857">
    <property type="term" value="F:transmembrane transporter activity"/>
    <property type="evidence" value="ECO:0007669"/>
    <property type="project" value="InterPro"/>
</dbReference>